<feature type="compositionally biased region" description="Low complexity" evidence="1">
    <location>
        <begin position="1736"/>
        <end position="1746"/>
    </location>
</feature>
<name>A0A317XUY1_9BASI</name>
<feature type="compositionally biased region" description="Low complexity" evidence="1">
    <location>
        <begin position="1"/>
        <end position="27"/>
    </location>
</feature>
<feature type="region of interest" description="Disordered" evidence="1">
    <location>
        <begin position="1074"/>
        <end position="1093"/>
    </location>
</feature>
<feature type="compositionally biased region" description="Polar residues" evidence="1">
    <location>
        <begin position="834"/>
        <end position="849"/>
    </location>
</feature>
<gene>
    <name evidence="2" type="ORF">BCV70DRAFT_78795</name>
</gene>
<feature type="compositionally biased region" description="Polar residues" evidence="1">
    <location>
        <begin position="875"/>
        <end position="888"/>
    </location>
</feature>
<feature type="compositionally biased region" description="Polar residues" evidence="1">
    <location>
        <begin position="36"/>
        <end position="54"/>
    </location>
</feature>
<accession>A0A317XUY1</accession>
<feature type="compositionally biased region" description="Polar residues" evidence="1">
    <location>
        <begin position="913"/>
        <end position="928"/>
    </location>
</feature>
<feature type="compositionally biased region" description="Polar residues" evidence="1">
    <location>
        <begin position="1346"/>
        <end position="1377"/>
    </location>
</feature>
<dbReference type="InParanoid" id="A0A317XUY1"/>
<feature type="region of interest" description="Disordered" evidence="1">
    <location>
        <begin position="1313"/>
        <end position="1436"/>
    </location>
</feature>
<feature type="compositionally biased region" description="Polar residues" evidence="1">
    <location>
        <begin position="1658"/>
        <end position="1703"/>
    </location>
</feature>
<feature type="compositionally biased region" description="Polar residues" evidence="1">
    <location>
        <begin position="346"/>
        <end position="355"/>
    </location>
</feature>
<evidence type="ECO:0000313" key="3">
    <source>
        <dbReference type="Proteomes" id="UP000246740"/>
    </source>
</evidence>
<proteinExistence type="predicted"/>
<feature type="region of interest" description="Disordered" evidence="1">
    <location>
        <begin position="528"/>
        <end position="561"/>
    </location>
</feature>
<feature type="region of interest" description="Disordered" evidence="1">
    <location>
        <begin position="1620"/>
        <end position="1750"/>
    </location>
</feature>
<reference evidence="2 3" key="1">
    <citation type="journal article" date="2018" name="Mol. Biol. Evol.">
        <title>Broad Genomic Sampling Reveals a Smut Pathogenic Ancestry of the Fungal Clade Ustilaginomycotina.</title>
        <authorList>
            <person name="Kijpornyongpan T."/>
            <person name="Mondo S.J."/>
            <person name="Barry K."/>
            <person name="Sandor L."/>
            <person name="Lee J."/>
            <person name="Lipzen A."/>
            <person name="Pangilinan J."/>
            <person name="LaButti K."/>
            <person name="Hainaut M."/>
            <person name="Henrissat B."/>
            <person name="Grigoriev I.V."/>
            <person name="Spatafora J.W."/>
            <person name="Aime M.C."/>
        </authorList>
    </citation>
    <scope>NUCLEOTIDE SEQUENCE [LARGE SCALE GENOMIC DNA]</scope>
    <source>
        <strain evidence="2 3">MCA 3645</strain>
    </source>
</reference>
<organism evidence="2 3">
    <name type="scientific">Testicularia cyperi</name>
    <dbReference type="NCBI Taxonomy" id="1882483"/>
    <lineage>
        <taxon>Eukaryota</taxon>
        <taxon>Fungi</taxon>
        <taxon>Dikarya</taxon>
        <taxon>Basidiomycota</taxon>
        <taxon>Ustilaginomycotina</taxon>
        <taxon>Ustilaginomycetes</taxon>
        <taxon>Ustilaginales</taxon>
        <taxon>Anthracoideaceae</taxon>
        <taxon>Testicularia</taxon>
    </lineage>
</organism>
<feature type="compositionally biased region" description="Polar residues" evidence="1">
    <location>
        <begin position="77"/>
        <end position="88"/>
    </location>
</feature>
<feature type="compositionally biased region" description="Basic residues" evidence="1">
    <location>
        <begin position="1506"/>
        <end position="1519"/>
    </location>
</feature>
<feature type="region of interest" description="Disordered" evidence="1">
    <location>
        <begin position="1226"/>
        <end position="1273"/>
    </location>
</feature>
<dbReference type="EMBL" id="KZ819190">
    <property type="protein sequence ID" value="PWZ01698.1"/>
    <property type="molecule type" value="Genomic_DNA"/>
</dbReference>
<feature type="compositionally biased region" description="Polar residues" evidence="1">
    <location>
        <begin position="1009"/>
        <end position="1020"/>
    </location>
</feature>
<feature type="compositionally biased region" description="Polar residues" evidence="1">
    <location>
        <begin position="759"/>
        <end position="778"/>
    </location>
</feature>
<feature type="compositionally biased region" description="Basic and acidic residues" evidence="1">
    <location>
        <begin position="1630"/>
        <end position="1641"/>
    </location>
</feature>
<feature type="compositionally biased region" description="Polar residues" evidence="1">
    <location>
        <begin position="605"/>
        <end position="623"/>
    </location>
</feature>
<feature type="compositionally biased region" description="Low complexity" evidence="1">
    <location>
        <begin position="1048"/>
        <end position="1062"/>
    </location>
</feature>
<feature type="compositionally biased region" description="Polar residues" evidence="1">
    <location>
        <begin position="182"/>
        <end position="197"/>
    </location>
</feature>
<keyword evidence="3" id="KW-1185">Reference proteome</keyword>
<feature type="compositionally biased region" description="Basic and acidic residues" evidence="1">
    <location>
        <begin position="997"/>
        <end position="1007"/>
    </location>
</feature>
<dbReference type="OrthoDB" id="2554322at2759"/>
<evidence type="ECO:0000256" key="1">
    <source>
        <dbReference type="SAM" id="MobiDB-lite"/>
    </source>
</evidence>
<feature type="region of interest" description="Disordered" evidence="1">
    <location>
        <begin position="1461"/>
        <end position="1603"/>
    </location>
</feature>
<feature type="compositionally biased region" description="Basic and acidic residues" evidence="1">
    <location>
        <begin position="543"/>
        <end position="555"/>
    </location>
</feature>
<feature type="compositionally biased region" description="Low complexity" evidence="1">
    <location>
        <begin position="1313"/>
        <end position="1326"/>
    </location>
</feature>
<evidence type="ECO:0000313" key="2">
    <source>
        <dbReference type="EMBL" id="PWZ01698.1"/>
    </source>
</evidence>
<feature type="compositionally biased region" description="Low complexity" evidence="1">
    <location>
        <begin position="95"/>
        <end position="138"/>
    </location>
</feature>
<feature type="compositionally biased region" description="Low complexity" evidence="1">
    <location>
        <begin position="801"/>
        <end position="815"/>
    </location>
</feature>
<feature type="compositionally biased region" description="Basic and acidic residues" evidence="1">
    <location>
        <begin position="1726"/>
        <end position="1735"/>
    </location>
</feature>
<feature type="compositionally biased region" description="Low complexity" evidence="1">
    <location>
        <begin position="730"/>
        <end position="758"/>
    </location>
</feature>
<feature type="region of interest" description="Disordered" evidence="1">
    <location>
        <begin position="605"/>
        <end position="672"/>
    </location>
</feature>
<feature type="compositionally biased region" description="Basic and acidic residues" evidence="1">
    <location>
        <begin position="228"/>
        <end position="244"/>
    </location>
</feature>
<feature type="compositionally biased region" description="Polar residues" evidence="1">
    <location>
        <begin position="938"/>
        <end position="954"/>
    </location>
</feature>
<feature type="region of interest" description="Disordered" evidence="1">
    <location>
        <begin position="1"/>
        <end position="361"/>
    </location>
</feature>
<feature type="compositionally biased region" description="Polar residues" evidence="1">
    <location>
        <begin position="786"/>
        <end position="796"/>
    </location>
</feature>
<sequence length="1793" mass="189813">MQSPQGPQGSFGSPSSSTSPPSPFGRFGFKRKSLHNSHAQTSPSSLYAASTPSTHRIVHAEGNEFVLEPLPARPPVSQATSRRASHTATFHAWRSSVTSSTAGSDSQRRSVSGAVASSSSLPSSVSAAQTSKSSSPTALVSPAASTSGFRASALEKPYRPPPSSTARYFGRQDHIWAAPTLPTVSAPSDGSVDSSNMAVCPAPVKTDQTRTPSPFIVQISPRSSSRTAHTDRIARSPKVGRDRSGSNVSILSRFRASSVSSLGPNELGEDDGSMSVAGSFTRSRVSGMQDFDGSDDESDFDNMLSHVGARGGHSPSQSPLKSVVESRPSLAQPVDELPTRLRSRRSSASMTSPVNRPSFDVSLQSHDDWDEELGIADLRPSAPLHLPAFQELPPTPTTTNKTRLLSGSSSGPMPFVNHAERAFATDTPLPSPSRLQTIRTADLRGIRVTSSVSESWDDDFLFQNEEVDAGQGPDATCGRSRGKHDPAQDIPRAPPASIQGSVLNLSDDDEDMENWDDSYAWIGDSKSTGAHRWSVEQSELDESLVHADRDDRDSSTNRMPVGLHNVQAEEARDSCKRYSASSNISDSTEISARLAAQSDISSCCTRSSMDISDGHQGSPSRSLPVSREGLGVREDSTASHYGSSLRLDGAAGGESSGDETETESGAALAPESIRILPTRRSLGQALGFASRRSLDRRNVNEDATQLPRPASGPSSSVHQEDARSKTKTKNSSIYRFSFSRSRNNVTTAASASKTSLTTIEDTAQSPTKAGYQPTNTARLSDAAQVHTPQNASQSGKTGAEASVAAATPTRTSSSSYRVLRSDRSSSKTLRGDLQQHTNVQPRSPPSSWAGQPPLQHPAAIAGQGAADMLVESKQNRPTHASRSLSGSGDANDDPRADSRGSKRVGSAPMYGSRSVSASTATSYGSSETGFRLHRKDSSMSGFETNDSETTYGTSVGSSPAGGYFPAAFAMQSVRKPSVLPVSVYDTDTSEPMSRTGRSKDRFEHDATSVRATSMPGSPLSQRAVLADGSSTHFSAGPDASPATLHQQNSSEHSGTSSNNGSSHNERARNHGLSESTFDADLPSRPQQLLSHPDAAASATIASIVASAELNAPPVSHQALNADKVSQIRPYTRRNSLSDLKIPSRISKAQTGIKNNMNLVRDFAKGIEELKNLKVHYMRAKLDSLDTGYSEDEKVKNWLECAEVLIGLGEGRSESDAVAHVDTLSHTPMSQQRGTPLGGHQSGLVNSVEADSPTSAAAASAATHDPLTPLNHRTLSDVSHTSFHPAEAVRSVDAQREIDILSAILGSARIAAPAASAITTSSAGKTKSMSRRQRAPELSPNDRTRSRGTVSVPTGTPIASSASPAHSLNFSEVSSRPSQRIMHAPAPTVTTPAHHPYRLGATASTESSTSLGGPISVDNLDSADGSRSAKRRLRSASRAGLQGLKELIKAFRGNANDEDTDLLKASAKSPPPSSTSSCVLSRKSIDVSRAPIDEGEAIPSSTTPVQSKRRSLNLRRRSFLRAKGTPAGENVAADAVDGRAASKEPPQPLPMPSSPERRRSGILTRMKEANLSPSKKSIELSLHRVPSSSPSDRTIDAPPRNLPSSLDHIQSARQAALGALHGSSVKHSSALKKDSLKQRAESRYASISKGPASRPVVSRNESQRISAAPTLISQAASQGPSSQMTPTKRTVRLSSNFGSPQSIDVSHPSAAGSEDVESHRGSLSVDSIRRSQDVGRPRQPLRSRSSLEQTVSKPAMVQKLALRPEAMPGLLVYVQATKQHLQAAIDAMDADKGG</sequence>
<feature type="compositionally biased region" description="Low complexity" evidence="1">
    <location>
        <begin position="1382"/>
        <end position="1393"/>
    </location>
</feature>
<feature type="region of interest" description="Disordered" evidence="1">
    <location>
        <begin position="872"/>
        <end position="954"/>
    </location>
</feature>
<feature type="region of interest" description="Disordered" evidence="1">
    <location>
        <begin position="468"/>
        <end position="510"/>
    </location>
</feature>
<feature type="region of interest" description="Disordered" evidence="1">
    <location>
        <begin position="983"/>
        <end position="1069"/>
    </location>
</feature>
<feature type="compositionally biased region" description="Polar residues" evidence="1">
    <location>
        <begin position="276"/>
        <end position="286"/>
    </location>
</feature>
<dbReference type="Proteomes" id="UP000246740">
    <property type="component" value="Unassembled WGS sequence"/>
</dbReference>
<protein>
    <submittedName>
        <fullName evidence="2">Uncharacterized protein</fullName>
    </submittedName>
</protein>
<feature type="compositionally biased region" description="Polar residues" evidence="1">
    <location>
        <begin position="245"/>
        <end position="263"/>
    </location>
</feature>
<feature type="compositionally biased region" description="Polar residues" evidence="1">
    <location>
        <begin position="1401"/>
        <end position="1410"/>
    </location>
</feature>
<feature type="region of interest" description="Disordered" evidence="1">
    <location>
        <begin position="696"/>
        <end position="857"/>
    </location>
</feature>